<evidence type="ECO:0000313" key="5">
    <source>
        <dbReference type="Proteomes" id="UP000186817"/>
    </source>
</evidence>
<dbReference type="PROSITE" id="PS50088">
    <property type="entry name" value="ANK_REPEAT"/>
    <property type="match status" value="3"/>
</dbReference>
<dbReference type="PANTHER" id="PTHR24198:SF165">
    <property type="entry name" value="ANKYRIN REPEAT-CONTAINING PROTEIN-RELATED"/>
    <property type="match status" value="1"/>
</dbReference>
<dbReference type="Pfam" id="PF00300">
    <property type="entry name" value="His_Phos_1"/>
    <property type="match status" value="1"/>
</dbReference>
<dbReference type="Proteomes" id="UP000186817">
    <property type="component" value="Unassembled WGS sequence"/>
</dbReference>
<dbReference type="InterPro" id="IPR002110">
    <property type="entry name" value="Ankyrin_rpt"/>
</dbReference>
<dbReference type="SMART" id="SM00248">
    <property type="entry name" value="ANK"/>
    <property type="match status" value="4"/>
</dbReference>
<dbReference type="InterPro" id="IPR013078">
    <property type="entry name" value="His_Pase_superF_clade-1"/>
</dbReference>
<dbReference type="OrthoDB" id="20872at2759"/>
<keyword evidence="1" id="KW-0677">Repeat</keyword>
<comment type="caution">
    <text evidence="4">The sequence shown here is derived from an EMBL/GenBank/DDBJ whole genome shotgun (WGS) entry which is preliminary data.</text>
</comment>
<dbReference type="SUPFAM" id="SSF53254">
    <property type="entry name" value="Phosphoglycerate mutase-like"/>
    <property type="match status" value="1"/>
</dbReference>
<dbReference type="Pfam" id="PF12796">
    <property type="entry name" value="Ank_2"/>
    <property type="match status" value="2"/>
</dbReference>
<gene>
    <name evidence="4" type="primary">ANKHD1</name>
    <name evidence="4" type="ORF">AK812_SmicGene10681</name>
</gene>
<evidence type="ECO:0000256" key="3">
    <source>
        <dbReference type="PROSITE-ProRule" id="PRU00023"/>
    </source>
</evidence>
<dbReference type="PROSITE" id="PS50297">
    <property type="entry name" value="ANK_REP_REGION"/>
    <property type="match status" value="3"/>
</dbReference>
<dbReference type="SMART" id="SM00855">
    <property type="entry name" value="PGAM"/>
    <property type="match status" value="1"/>
</dbReference>
<keyword evidence="5" id="KW-1185">Reference proteome</keyword>
<dbReference type="Gene3D" id="3.40.50.1240">
    <property type="entry name" value="Phosphoglycerate mutase-like"/>
    <property type="match status" value="2"/>
</dbReference>
<feature type="repeat" description="ANK" evidence="3">
    <location>
        <begin position="39"/>
        <end position="63"/>
    </location>
</feature>
<organism evidence="4 5">
    <name type="scientific">Symbiodinium microadriaticum</name>
    <name type="common">Dinoflagellate</name>
    <name type="synonym">Zooxanthella microadriatica</name>
    <dbReference type="NCBI Taxonomy" id="2951"/>
    <lineage>
        <taxon>Eukaryota</taxon>
        <taxon>Sar</taxon>
        <taxon>Alveolata</taxon>
        <taxon>Dinophyceae</taxon>
        <taxon>Suessiales</taxon>
        <taxon>Symbiodiniaceae</taxon>
        <taxon>Symbiodinium</taxon>
    </lineage>
</organism>
<evidence type="ECO:0000256" key="2">
    <source>
        <dbReference type="ARBA" id="ARBA00023043"/>
    </source>
</evidence>
<keyword evidence="2 3" id="KW-0040">ANK repeat</keyword>
<reference evidence="4 5" key="1">
    <citation type="submission" date="2016-02" db="EMBL/GenBank/DDBJ databases">
        <title>Genome analysis of coral dinoflagellate symbionts highlights evolutionary adaptations to a symbiotic lifestyle.</title>
        <authorList>
            <person name="Aranda M."/>
            <person name="Li Y."/>
            <person name="Liew Y.J."/>
            <person name="Baumgarten S."/>
            <person name="Simakov O."/>
            <person name="Wilson M."/>
            <person name="Piel J."/>
            <person name="Ashoor H."/>
            <person name="Bougouffa S."/>
            <person name="Bajic V.B."/>
            <person name="Ryu T."/>
            <person name="Ravasi T."/>
            <person name="Bayer T."/>
            <person name="Micklem G."/>
            <person name="Kim H."/>
            <person name="Bhak J."/>
            <person name="Lajeunesse T.C."/>
            <person name="Voolstra C.R."/>
        </authorList>
    </citation>
    <scope>NUCLEOTIDE SEQUENCE [LARGE SCALE GENOMIC DNA]</scope>
    <source>
        <strain evidence="4 5">CCMP2467</strain>
    </source>
</reference>
<dbReference type="Gene3D" id="1.25.40.20">
    <property type="entry name" value="Ankyrin repeat-containing domain"/>
    <property type="match status" value="2"/>
</dbReference>
<dbReference type="PANTHER" id="PTHR24198">
    <property type="entry name" value="ANKYRIN REPEAT AND PROTEIN KINASE DOMAIN-CONTAINING PROTEIN"/>
    <property type="match status" value="1"/>
</dbReference>
<feature type="repeat" description="ANK" evidence="3">
    <location>
        <begin position="65"/>
        <end position="97"/>
    </location>
</feature>
<feature type="repeat" description="ANK" evidence="3">
    <location>
        <begin position="98"/>
        <end position="130"/>
    </location>
</feature>
<evidence type="ECO:0000313" key="4">
    <source>
        <dbReference type="EMBL" id="OLQ06088.1"/>
    </source>
</evidence>
<accession>A0A1Q9EFB9</accession>
<dbReference type="InterPro" id="IPR029033">
    <property type="entry name" value="His_PPase_superfam"/>
</dbReference>
<dbReference type="InterPro" id="IPR036770">
    <property type="entry name" value="Ankyrin_rpt-contain_sf"/>
</dbReference>
<protein>
    <submittedName>
        <fullName evidence="4">Ankyrin repeat and KH domain-containing protein 1</fullName>
    </submittedName>
</protein>
<sequence>MDAGAAKEQALCLASARGQAAAVQFLLDAETDIEQGNSMGETPLFLALLHGHWEVTRLLTDAGGVKEKALWLAAARGHGNVVRLLLNAGVDIDKPNSDGESPLFLALLHDHWEVACLLMDAGADKEGRPAFEAKVPLEDAGLTSTGRWQAEQLRLRLVAAQQEGSLPEVSRVACSPLRRARETAANLFPKHEVQILDDLAERHEGPAAGAESYQQLASRADRCFEWLVECDEDSIAVVSHGEVLRLLFTRMPRRARVTVDDRRGLAVGFQLCELRASLLRSEAEGLLTCVVLPLRLKP</sequence>
<proteinExistence type="predicted"/>
<dbReference type="EMBL" id="LSRX01000168">
    <property type="protein sequence ID" value="OLQ06088.1"/>
    <property type="molecule type" value="Genomic_DNA"/>
</dbReference>
<dbReference type="CDD" id="cd07067">
    <property type="entry name" value="HP_PGM_like"/>
    <property type="match status" value="1"/>
</dbReference>
<dbReference type="AlphaFoldDB" id="A0A1Q9EFB9"/>
<dbReference type="PRINTS" id="PR01415">
    <property type="entry name" value="ANKYRIN"/>
</dbReference>
<evidence type="ECO:0000256" key="1">
    <source>
        <dbReference type="ARBA" id="ARBA00022737"/>
    </source>
</evidence>
<name>A0A1Q9EFB9_SYMMI</name>
<dbReference type="SUPFAM" id="SSF48403">
    <property type="entry name" value="Ankyrin repeat"/>
    <property type="match status" value="1"/>
</dbReference>